<dbReference type="OMA" id="HRENHIS"/>
<keyword evidence="13" id="KW-0539">Nucleus</keyword>
<dbReference type="Pfam" id="PF13589">
    <property type="entry name" value="HATPase_c_3"/>
    <property type="match status" value="1"/>
</dbReference>
<feature type="region of interest" description="Disordered" evidence="15">
    <location>
        <begin position="123"/>
        <end position="150"/>
    </location>
</feature>
<dbReference type="Pfam" id="PF17942">
    <property type="entry name" value="Morc6_S5"/>
    <property type="match status" value="1"/>
</dbReference>
<sequence length="777" mass="87760">MDGLAHTYKMNESSDSDALDIIELSSDEEAEVSHRRPLYVINPLPVKKEAPSSSAGTGVEMEGQIYSFNSPSSTKHHEASHKSLVLDVQNIPTRFKGPFSELTNSVDIKPHIIAPSTAFVSSVSRDNRQENPVSSFEDGINVNQMPSLESTGESSTVRIGLWWSDNVQTSPQAPSTSREYNDMPRQANKFYTFWKAGDYDNFVSRRSSGQGQMDHVRVHPKFLHSNATSHKWAFGAIAELLDNAVDEIPNGATFVKVDSVYNARDGSPVLLFQDDGGGMDPERMRHCMSLGYSSKKNNTTIGQYGNGFKTSTMRLGADVIVFSGSKQGSCATQSVGLLSYTFLRKTGLDDVIVPMIDFELCGDDVKPLIRRSQDDWTDNMNAILEWSPYLSEEELMRQFEDIGPHGTKIIIYNLWLNDDGLSELDFTDDEDIKLNGEAKYETLSISQQRHRENHISHRLRYSLRAYASILYLRKFTNFEIILRGTPVQQLIFADELKFSEVITYKPCLRDTKEAVVLIAVGFIKEAAIVGIDVHGFNVYHKNRLIMPFWRVYQDVSNNGRGVVGVLEANFIEPAHDKQDFEKTAVFQRLESRLKQLQSEYWKSHCHLIGYQFGKNTLVINQQLDNFPKQTIVGLAAVSAVSSQQTTYSVPATQSPAQFGFGVPLESNVYKYTNHHQRTQLPTDRPNVGILVQQPEPRMSEGAQNTVGEDVPVDSTRKFVERICEENIQLFNRCEHHRQNEAELKKKIEKLRNELEEGKKKCAELAAKIESHRKQNPK</sequence>
<dbReference type="InterPro" id="IPR036890">
    <property type="entry name" value="HATPase_C_sf"/>
</dbReference>
<proteinExistence type="inferred from homology"/>
<evidence type="ECO:0000256" key="15">
    <source>
        <dbReference type="SAM" id="MobiDB-lite"/>
    </source>
</evidence>
<dbReference type="GO" id="GO:0006281">
    <property type="term" value="P:DNA repair"/>
    <property type="evidence" value="ECO:0007669"/>
    <property type="project" value="UniProtKB-KW"/>
</dbReference>
<keyword evidence="18" id="KW-1185">Reference proteome</keyword>
<dbReference type="Proteomes" id="UP000017836">
    <property type="component" value="Unassembled WGS sequence"/>
</dbReference>
<gene>
    <name evidence="17" type="ORF">AMTR_s00001p00138970</name>
</gene>
<keyword evidence="12" id="KW-0234">DNA repair</keyword>
<protein>
    <recommendedName>
        <fullName evidence="16">Morc S5 domain-containing protein</fullName>
    </recommendedName>
</protein>
<name>W1NLV8_AMBTC</name>
<feature type="compositionally biased region" description="Polar residues" evidence="15">
    <location>
        <begin position="141"/>
        <end position="150"/>
    </location>
</feature>
<dbReference type="GO" id="GO:0005634">
    <property type="term" value="C:nucleus"/>
    <property type="evidence" value="ECO:0000318"/>
    <property type="project" value="GO_Central"/>
</dbReference>
<keyword evidence="11" id="KW-0943">RNA-mediated gene silencing</keyword>
<comment type="similarity">
    <text evidence="2">Belongs to the MORC ATPase protein family.</text>
</comment>
<evidence type="ECO:0000256" key="4">
    <source>
        <dbReference type="ARBA" id="ARBA00022741"/>
    </source>
</evidence>
<keyword evidence="4" id="KW-0547">Nucleotide-binding</keyword>
<evidence type="ECO:0000256" key="8">
    <source>
        <dbReference type="ARBA" id="ARBA00022840"/>
    </source>
</evidence>
<keyword evidence="5" id="KW-0255">Endonuclease</keyword>
<evidence type="ECO:0000256" key="13">
    <source>
        <dbReference type="ARBA" id="ARBA00023242"/>
    </source>
</evidence>
<feature type="coiled-coil region" evidence="14">
    <location>
        <begin position="733"/>
        <end position="774"/>
    </location>
</feature>
<dbReference type="HOGENOM" id="CLU_011516_4_1_1"/>
<dbReference type="GO" id="GO:0006325">
    <property type="term" value="P:chromatin organization"/>
    <property type="evidence" value="ECO:0007669"/>
    <property type="project" value="UniProtKB-KW"/>
</dbReference>
<evidence type="ECO:0000256" key="10">
    <source>
        <dbReference type="ARBA" id="ARBA00023054"/>
    </source>
</evidence>
<dbReference type="PANTHER" id="PTHR23336">
    <property type="entry name" value="ZINC FINGER CW-TYPE COILED-COIL DOMAIN PROTEIN 3"/>
    <property type="match status" value="1"/>
</dbReference>
<keyword evidence="9" id="KW-0156">Chromatin regulator</keyword>
<evidence type="ECO:0000259" key="16">
    <source>
        <dbReference type="Pfam" id="PF17942"/>
    </source>
</evidence>
<dbReference type="SUPFAM" id="SSF55874">
    <property type="entry name" value="ATPase domain of HSP90 chaperone/DNA topoisomerase II/histidine kinase"/>
    <property type="match status" value="1"/>
</dbReference>
<dbReference type="InterPro" id="IPR045261">
    <property type="entry name" value="MORC_ATPase"/>
</dbReference>
<feature type="compositionally biased region" description="Polar residues" evidence="15">
    <location>
        <begin position="123"/>
        <end position="134"/>
    </location>
</feature>
<evidence type="ECO:0000256" key="11">
    <source>
        <dbReference type="ARBA" id="ARBA00023158"/>
    </source>
</evidence>
<evidence type="ECO:0000256" key="2">
    <source>
        <dbReference type="ARBA" id="ARBA00007845"/>
    </source>
</evidence>
<accession>W1NLV8</accession>
<dbReference type="Gene3D" id="3.30.565.10">
    <property type="entry name" value="Histidine kinase-like ATPase, C-terminal domain"/>
    <property type="match status" value="1"/>
</dbReference>
<dbReference type="GO" id="GO:0016887">
    <property type="term" value="F:ATP hydrolysis activity"/>
    <property type="evidence" value="ECO:0007669"/>
    <property type="project" value="InterPro"/>
</dbReference>
<dbReference type="EMBL" id="KI397142">
    <property type="protein sequence ID" value="ERM96239.1"/>
    <property type="molecule type" value="Genomic_DNA"/>
</dbReference>
<evidence type="ECO:0000256" key="7">
    <source>
        <dbReference type="ARBA" id="ARBA00022801"/>
    </source>
</evidence>
<dbReference type="GO" id="GO:0031349">
    <property type="term" value="P:positive regulation of defense response"/>
    <property type="evidence" value="ECO:0007669"/>
    <property type="project" value="UniProtKB-ARBA"/>
</dbReference>
<evidence type="ECO:0000256" key="6">
    <source>
        <dbReference type="ARBA" id="ARBA00022763"/>
    </source>
</evidence>
<dbReference type="InterPro" id="IPR041006">
    <property type="entry name" value="Morc_S5"/>
</dbReference>
<dbReference type="PANTHER" id="PTHR23336:SF50">
    <property type="entry name" value="PROTEIN MICRORCHIDIA 1-RELATED"/>
    <property type="match status" value="1"/>
</dbReference>
<evidence type="ECO:0000256" key="12">
    <source>
        <dbReference type="ARBA" id="ARBA00023204"/>
    </source>
</evidence>
<keyword evidence="3" id="KW-0540">Nuclease</keyword>
<dbReference type="Gramene" id="ERM96239">
    <property type="protein sequence ID" value="ERM96239"/>
    <property type="gene ID" value="AMTR_s00001p00138970"/>
</dbReference>
<dbReference type="GO" id="GO:0031047">
    <property type="term" value="P:regulatory ncRNA-mediated gene silencing"/>
    <property type="evidence" value="ECO:0007669"/>
    <property type="project" value="UniProtKB-KW"/>
</dbReference>
<evidence type="ECO:0000313" key="18">
    <source>
        <dbReference type="Proteomes" id="UP000017836"/>
    </source>
</evidence>
<keyword evidence="8" id="KW-0067">ATP-binding</keyword>
<evidence type="ECO:0000256" key="1">
    <source>
        <dbReference type="ARBA" id="ARBA00004123"/>
    </source>
</evidence>
<reference evidence="18" key="1">
    <citation type="journal article" date="2013" name="Science">
        <title>The Amborella genome and the evolution of flowering plants.</title>
        <authorList>
            <consortium name="Amborella Genome Project"/>
        </authorList>
    </citation>
    <scope>NUCLEOTIDE SEQUENCE [LARGE SCALE GENOMIC DNA]</scope>
</reference>
<dbReference type="AlphaFoldDB" id="W1NLV8"/>
<evidence type="ECO:0000256" key="3">
    <source>
        <dbReference type="ARBA" id="ARBA00022722"/>
    </source>
</evidence>
<comment type="subcellular location">
    <subcellularLocation>
        <location evidence="1">Nucleus</location>
    </subcellularLocation>
</comment>
<dbReference type="FunFam" id="3.30.565.10:FF:000075">
    <property type="entry name" value="MORC family CW-type zinc finger protein 4"/>
    <property type="match status" value="1"/>
</dbReference>
<keyword evidence="6" id="KW-0227">DNA damage</keyword>
<feature type="domain" description="Morc S5" evidence="16">
    <location>
        <begin position="461"/>
        <end position="601"/>
    </location>
</feature>
<organism evidence="17 18">
    <name type="scientific">Amborella trichopoda</name>
    <dbReference type="NCBI Taxonomy" id="13333"/>
    <lineage>
        <taxon>Eukaryota</taxon>
        <taxon>Viridiplantae</taxon>
        <taxon>Streptophyta</taxon>
        <taxon>Embryophyta</taxon>
        <taxon>Tracheophyta</taxon>
        <taxon>Spermatophyta</taxon>
        <taxon>Magnoliopsida</taxon>
        <taxon>Amborellales</taxon>
        <taxon>Amborellaceae</taxon>
        <taxon>Amborella</taxon>
    </lineage>
</organism>
<dbReference type="GO" id="GO:0004519">
    <property type="term" value="F:endonuclease activity"/>
    <property type="evidence" value="ECO:0007669"/>
    <property type="project" value="UniProtKB-KW"/>
</dbReference>
<keyword evidence="7" id="KW-0378">Hydrolase</keyword>
<evidence type="ECO:0000256" key="5">
    <source>
        <dbReference type="ARBA" id="ARBA00022759"/>
    </source>
</evidence>
<keyword evidence="10 14" id="KW-0175">Coiled coil</keyword>
<evidence type="ECO:0000256" key="14">
    <source>
        <dbReference type="SAM" id="Coils"/>
    </source>
</evidence>
<dbReference type="eggNOG" id="KOG1845">
    <property type="taxonomic scope" value="Eukaryota"/>
</dbReference>
<evidence type="ECO:0000313" key="17">
    <source>
        <dbReference type="EMBL" id="ERM96239.1"/>
    </source>
</evidence>
<evidence type="ECO:0000256" key="9">
    <source>
        <dbReference type="ARBA" id="ARBA00022853"/>
    </source>
</evidence>
<dbReference type="GO" id="GO:0005524">
    <property type="term" value="F:ATP binding"/>
    <property type="evidence" value="ECO:0007669"/>
    <property type="project" value="UniProtKB-KW"/>
</dbReference>